<name>A0A5M3T7B3_LIMPL</name>
<keyword evidence="1" id="KW-0732">Signal</keyword>
<evidence type="ECO:0000256" key="1">
    <source>
        <dbReference type="SAM" id="SignalP"/>
    </source>
</evidence>
<reference evidence="2 3" key="1">
    <citation type="journal article" date="2019" name="J Genomics">
        <title>The Draft Genome of a Hydrogen-producing Cyanobacterium, Arthrospira platensis NIES-46.</title>
        <authorList>
            <person name="Suzuki S."/>
            <person name="Yamaguchi H."/>
            <person name="Kawachi M."/>
        </authorList>
    </citation>
    <scope>NUCLEOTIDE SEQUENCE [LARGE SCALE GENOMIC DNA]</scope>
    <source>
        <strain evidence="2 3">NIES-46</strain>
    </source>
</reference>
<keyword evidence="3" id="KW-1185">Reference proteome</keyword>
<sequence length="150" mass="16933">MLISQLVSLALLTVLPPLSLMASKPAWADYIRENPQNVFIISVENATHNINEAPVITDFDWFHGDKIGLTGGLTEEDLDYQLLIDFNNDGFANDTVIRLRETQEILGVVINADDFVLDGEFIPISSYQIKSCMKQDNILNCNFNFPQIRE</sequence>
<comment type="caution">
    <text evidence="2">The sequence shown here is derived from an EMBL/GenBank/DDBJ whole genome shotgun (WGS) entry which is preliminary data.</text>
</comment>
<feature type="chain" id="PRO_5045356035" evidence="1">
    <location>
        <begin position="29"/>
        <end position="150"/>
    </location>
</feature>
<evidence type="ECO:0000313" key="2">
    <source>
        <dbReference type="EMBL" id="GCE94737.1"/>
    </source>
</evidence>
<evidence type="ECO:0000313" key="3">
    <source>
        <dbReference type="Proteomes" id="UP000326169"/>
    </source>
</evidence>
<dbReference type="EMBL" id="BIMW01000105">
    <property type="protein sequence ID" value="GCE94737.1"/>
    <property type="molecule type" value="Genomic_DNA"/>
</dbReference>
<dbReference type="Proteomes" id="UP000326169">
    <property type="component" value="Unassembled WGS sequence"/>
</dbReference>
<protein>
    <submittedName>
        <fullName evidence="2">Uncharacterized protein</fullName>
    </submittedName>
</protein>
<organism evidence="2 3">
    <name type="scientific">Limnospira platensis NIES-46</name>
    <dbReference type="NCBI Taxonomy" id="1236695"/>
    <lineage>
        <taxon>Bacteria</taxon>
        <taxon>Bacillati</taxon>
        <taxon>Cyanobacteriota</taxon>
        <taxon>Cyanophyceae</taxon>
        <taxon>Oscillatoriophycideae</taxon>
        <taxon>Oscillatoriales</taxon>
        <taxon>Sirenicapillariaceae</taxon>
        <taxon>Limnospira</taxon>
    </lineage>
</organism>
<accession>A0A5M3T7B3</accession>
<dbReference type="RefSeq" id="WP_006616578.1">
    <property type="nucleotide sequence ID" value="NZ_BIMW01000105.1"/>
</dbReference>
<dbReference type="GeneID" id="301683625"/>
<gene>
    <name evidence="2" type="ORF">NIES46_27970</name>
</gene>
<feature type="signal peptide" evidence="1">
    <location>
        <begin position="1"/>
        <end position="28"/>
    </location>
</feature>
<proteinExistence type="predicted"/>